<dbReference type="Gene3D" id="3.40.50.1820">
    <property type="entry name" value="alpha/beta hydrolase"/>
    <property type="match status" value="1"/>
</dbReference>
<evidence type="ECO:0008006" key="7">
    <source>
        <dbReference type="Google" id="ProtNLM"/>
    </source>
</evidence>
<comment type="similarity">
    <text evidence="1">Belongs to the AB hydrolase superfamily. Lipase family.</text>
</comment>
<evidence type="ECO:0000256" key="1">
    <source>
        <dbReference type="ARBA" id="ARBA00010701"/>
    </source>
</evidence>
<protein>
    <recommendedName>
        <fullName evidence="7">Phospholipase A1</fullName>
    </recommendedName>
</protein>
<keyword evidence="2" id="KW-0378">Hydrolase</keyword>
<keyword evidence="6" id="KW-1185">Reference proteome</keyword>
<organism evidence="5 6">
    <name type="scientific">Camellia sinensis var. sinensis</name>
    <name type="common">China tea</name>
    <dbReference type="NCBI Taxonomy" id="542762"/>
    <lineage>
        <taxon>Eukaryota</taxon>
        <taxon>Viridiplantae</taxon>
        <taxon>Streptophyta</taxon>
        <taxon>Embryophyta</taxon>
        <taxon>Tracheophyta</taxon>
        <taxon>Spermatophyta</taxon>
        <taxon>Magnoliopsida</taxon>
        <taxon>eudicotyledons</taxon>
        <taxon>Gunneridae</taxon>
        <taxon>Pentapetalae</taxon>
        <taxon>asterids</taxon>
        <taxon>Ericales</taxon>
        <taxon>Theaceae</taxon>
        <taxon>Camellia</taxon>
    </lineage>
</organism>
<dbReference type="InterPro" id="IPR029058">
    <property type="entry name" value="AB_hydrolase_fold"/>
</dbReference>
<dbReference type="Proteomes" id="UP000306102">
    <property type="component" value="Unassembled WGS sequence"/>
</dbReference>
<keyword evidence="3" id="KW-0442">Lipid degradation</keyword>
<dbReference type="GO" id="GO:0016042">
    <property type="term" value="P:lipid catabolic process"/>
    <property type="evidence" value="ECO:0007669"/>
    <property type="project" value="UniProtKB-KW"/>
</dbReference>
<name>A0A4S4DFI9_CAMSN</name>
<accession>A0A4S4DFI9</accession>
<evidence type="ECO:0000256" key="2">
    <source>
        <dbReference type="ARBA" id="ARBA00022801"/>
    </source>
</evidence>
<sequence>MSPKEDIFDKWREIQGCCGWDNLLNPLHLWLRREIFKYSEFAQATYDAFDFDSFSKYCGSCRYNRDKIFDKSGLTKYGYKVSKYIHAMSHVDVPRWLEWSTLGQTWSKDSNWMGFVAMSDDEETRRIERRDIVVA</sequence>
<reference evidence="5 6" key="1">
    <citation type="journal article" date="2018" name="Proc. Natl. Acad. Sci. U.S.A.">
        <title>Draft genome sequence of Camellia sinensis var. sinensis provides insights into the evolution of the tea genome and tea quality.</title>
        <authorList>
            <person name="Wei C."/>
            <person name="Yang H."/>
            <person name="Wang S."/>
            <person name="Zhao J."/>
            <person name="Liu C."/>
            <person name="Gao L."/>
            <person name="Xia E."/>
            <person name="Lu Y."/>
            <person name="Tai Y."/>
            <person name="She G."/>
            <person name="Sun J."/>
            <person name="Cao H."/>
            <person name="Tong W."/>
            <person name="Gao Q."/>
            <person name="Li Y."/>
            <person name="Deng W."/>
            <person name="Jiang X."/>
            <person name="Wang W."/>
            <person name="Chen Q."/>
            <person name="Zhang S."/>
            <person name="Li H."/>
            <person name="Wu J."/>
            <person name="Wang P."/>
            <person name="Li P."/>
            <person name="Shi C."/>
            <person name="Zheng F."/>
            <person name="Jian J."/>
            <person name="Huang B."/>
            <person name="Shan D."/>
            <person name="Shi M."/>
            <person name="Fang C."/>
            <person name="Yue Y."/>
            <person name="Li F."/>
            <person name="Li D."/>
            <person name="Wei S."/>
            <person name="Han B."/>
            <person name="Jiang C."/>
            <person name="Yin Y."/>
            <person name="Xia T."/>
            <person name="Zhang Z."/>
            <person name="Bennetzen J.L."/>
            <person name="Zhao S."/>
            <person name="Wan X."/>
        </authorList>
    </citation>
    <scope>NUCLEOTIDE SEQUENCE [LARGE SCALE GENOMIC DNA]</scope>
    <source>
        <strain evidence="6">cv. Shuchazao</strain>
        <tissue evidence="5">Leaf</tissue>
    </source>
</reference>
<comment type="caution">
    <text evidence="5">The sequence shown here is derived from an EMBL/GenBank/DDBJ whole genome shotgun (WGS) entry which is preliminary data.</text>
</comment>
<gene>
    <name evidence="5" type="ORF">TEA_024373</name>
</gene>
<dbReference type="PANTHER" id="PTHR31403:SF11">
    <property type="entry name" value="OS12G0614500 PROTEIN"/>
    <property type="match status" value="1"/>
</dbReference>
<dbReference type="AlphaFoldDB" id="A0A4S4DFI9"/>
<dbReference type="STRING" id="542762.A0A4S4DFI9"/>
<dbReference type="PANTHER" id="PTHR31403">
    <property type="entry name" value="PHOSPHOLIPASE A1-IBETA2, CHLOROPLASTIC"/>
    <property type="match status" value="1"/>
</dbReference>
<dbReference type="GO" id="GO:0004620">
    <property type="term" value="F:phospholipase activity"/>
    <property type="evidence" value="ECO:0007669"/>
    <property type="project" value="TreeGrafter"/>
</dbReference>
<evidence type="ECO:0000313" key="6">
    <source>
        <dbReference type="Proteomes" id="UP000306102"/>
    </source>
</evidence>
<keyword evidence="4" id="KW-0443">Lipid metabolism</keyword>
<evidence type="ECO:0000256" key="3">
    <source>
        <dbReference type="ARBA" id="ARBA00022963"/>
    </source>
</evidence>
<dbReference type="EMBL" id="SDRB02011643">
    <property type="protein sequence ID" value="THG00546.1"/>
    <property type="molecule type" value="Genomic_DNA"/>
</dbReference>
<evidence type="ECO:0000256" key="4">
    <source>
        <dbReference type="ARBA" id="ARBA00023098"/>
    </source>
</evidence>
<proteinExistence type="inferred from homology"/>
<evidence type="ECO:0000313" key="5">
    <source>
        <dbReference type="EMBL" id="THG00546.1"/>
    </source>
</evidence>